<dbReference type="NCBIfam" id="TIGR00785">
    <property type="entry name" value="dass"/>
    <property type="match status" value="1"/>
</dbReference>
<evidence type="ECO:0000313" key="7">
    <source>
        <dbReference type="Proteomes" id="UP000738431"/>
    </source>
</evidence>
<feature type="transmembrane region" description="Helical" evidence="5">
    <location>
        <begin position="404"/>
        <end position="423"/>
    </location>
</feature>
<feature type="transmembrane region" description="Helical" evidence="5">
    <location>
        <begin position="19"/>
        <end position="36"/>
    </location>
</feature>
<proteinExistence type="predicted"/>
<protein>
    <submittedName>
        <fullName evidence="6">DASS family sodium-coupled anion symporter</fullName>
    </submittedName>
</protein>
<keyword evidence="2 5" id="KW-0812">Transmembrane</keyword>
<dbReference type="InterPro" id="IPR001898">
    <property type="entry name" value="SLC13A/DASS"/>
</dbReference>
<dbReference type="RefSeq" id="WP_221029077.1">
    <property type="nucleotide sequence ID" value="NZ_CP139781.1"/>
</dbReference>
<evidence type="ECO:0000256" key="3">
    <source>
        <dbReference type="ARBA" id="ARBA00022989"/>
    </source>
</evidence>
<feature type="transmembrane region" description="Helical" evidence="5">
    <location>
        <begin position="219"/>
        <end position="243"/>
    </location>
</feature>
<evidence type="ECO:0000256" key="4">
    <source>
        <dbReference type="ARBA" id="ARBA00023136"/>
    </source>
</evidence>
<dbReference type="EMBL" id="CP139781">
    <property type="protein sequence ID" value="WRQ87882.1"/>
    <property type="molecule type" value="Genomic_DNA"/>
</dbReference>
<evidence type="ECO:0000256" key="5">
    <source>
        <dbReference type="SAM" id="Phobius"/>
    </source>
</evidence>
<feature type="transmembrane region" description="Helical" evidence="5">
    <location>
        <begin position="48"/>
        <end position="76"/>
    </location>
</feature>
<reference evidence="6 7" key="1">
    <citation type="submission" date="2021-08" db="EMBL/GenBank/DDBJ databases">
        <authorList>
            <person name="Zhang D."/>
            <person name="Zhang A."/>
            <person name="Wang L."/>
        </authorList>
    </citation>
    <scope>NUCLEOTIDE SEQUENCE [LARGE SCALE GENOMIC DNA]</scope>
    <source>
        <strain evidence="6 7">WL0086</strain>
    </source>
</reference>
<dbReference type="PANTHER" id="PTHR10283:SF82">
    <property type="entry name" value="SOLUTE CARRIER FAMILY 13 MEMBER 2"/>
    <property type="match status" value="1"/>
</dbReference>
<keyword evidence="3 5" id="KW-1133">Transmembrane helix</keyword>
<gene>
    <name evidence="6" type="ORF">K1X11_000580</name>
</gene>
<dbReference type="Pfam" id="PF00939">
    <property type="entry name" value="Na_sulph_symp"/>
    <property type="match status" value="1"/>
</dbReference>
<comment type="subcellular location">
    <subcellularLocation>
        <location evidence="1">Membrane</location>
        <topology evidence="1">Multi-pass membrane protein</topology>
    </subcellularLocation>
</comment>
<reference evidence="6 7" key="2">
    <citation type="submission" date="2023-12" db="EMBL/GenBank/DDBJ databases">
        <title>Description of an unclassified Opitutus bacterium of Verrucomicrobiota.</title>
        <authorList>
            <person name="Zhang D.-F."/>
        </authorList>
    </citation>
    <scope>NUCLEOTIDE SEQUENCE [LARGE SCALE GENOMIC DNA]</scope>
    <source>
        <strain evidence="6 7">WL0086</strain>
    </source>
</reference>
<accession>A0ABZ1C857</accession>
<evidence type="ECO:0000256" key="2">
    <source>
        <dbReference type="ARBA" id="ARBA00022692"/>
    </source>
</evidence>
<feature type="transmembrane region" description="Helical" evidence="5">
    <location>
        <begin position="135"/>
        <end position="161"/>
    </location>
</feature>
<feature type="transmembrane region" description="Helical" evidence="5">
    <location>
        <begin position="96"/>
        <end position="115"/>
    </location>
</feature>
<feature type="transmembrane region" description="Helical" evidence="5">
    <location>
        <begin position="292"/>
        <end position="311"/>
    </location>
</feature>
<feature type="transmembrane region" description="Helical" evidence="5">
    <location>
        <begin position="181"/>
        <end position="207"/>
    </location>
</feature>
<evidence type="ECO:0000256" key="1">
    <source>
        <dbReference type="ARBA" id="ARBA00004141"/>
    </source>
</evidence>
<feature type="transmembrane region" description="Helical" evidence="5">
    <location>
        <begin position="360"/>
        <end position="392"/>
    </location>
</feature>
<name>A0ABZ1C857_9BACT</name>
<keyword evidence="7" id="KW-1185">Reference proteome</keyword>
<dbReference type="PANTHER" id="PTHR10283">
    <property type="entry name" value="SOLUTE CARRIER FAMILY 13 MEMBER"/>
    <property type="match status" value="1"/>
</dbReference>
<sequence length="472" mass="50076">MCAAPPRPLGALDPTTRRITGLIGAVVAGLALWVLLPADGLTPEARRLAALFVGCLVLWVTEALPIGVTALLAIAAQPVFVVAPMNTAGARFMTPVFFFVLAMFLIAAVVQDSGLDRRFAGWLLRRAGTDSRRVIFAFMVGAATLSSIVSDVPACAIWAALGLSLLQRDGLEPGKSNFGRALMLAIPIAAFIGGIATPAGSSVNLLGLQLLKDFGGVEVGFLHWMAIGVPMVILLVPLAWWVLVRVYPPEITNIAPPPTEAPGPLNRAERRTLQLLGTMLVLWIASTWYPRALNATMVALLGSIAMFMPGFKLLSWDRAMKSVSWEALFMIGGITSLGVACRDTGLAEWFVTHSLGGLATWHPLAIIATISAVTVVIHLVIPILPAVTAVLVPPVVVLAQQAGLPPALFALPVVFTASCGFLLPLDAVSLITYGTRYYRMTDMLWPGALISVGWVIAMTGLIYVIGPLVGLR</sequence>
<dbReference type="Proteomes" id="UP000738431">
    <property type="component" value="Chromosome"/>
</dbReference>
<feature type="transmembrane region" description="Helical" evidence="5">
    <location>
        <begin position="323"/>
        <end position="340"/>
    </location>
</feature>
<evidence type="ECO:0000313" key="6">
    <source>
        <dbReference type="EMBL" id="WRQ87882.1"/>
    </source>
</evidence>
<organism evidence="6 7">
    <name type="scientific">Actomonas aquatica</name>
    <dbReference type="NCBI Taxonomy" id="2866162"/>
    <lineage>
        <taxon>Bacteria</taxon>
        <taxon>Pseudomonadati</taxon>
        <taxon>Verrucomicrobiota</taxon>
        <taxon>Opitutia</taxon>
        <taxon>Opitutales</taxon>
        <taxon>Opitutaceae</taxon>
        <taxon>Actomonas</taxon>
    </lineage>
</organism>
<feature type="transmembrane region" description="Helical" evidence="5">
    <location>
        <begin position="443"/>
        <end position="466"/>
    </location>
</feature>
<keyword evidence="4 5" id="KW-0472">Membrane</keyword>